<name>A0A833PCA7_ACIBZ</name>
<reference evidence="2" key="1">
    <citation type="journal article" date="2020" name="MBio">
        <title>Horizontal gene transfer to a defensive symbiont with a reduced genome amongst a multipartite beetle microbiome.</title>
        <authorList>
            <person name="Waterworth S.C."/>
            <person name="Florez L.V."/>
            <person name="Rees E.R."/>
            <person name="Hertweck C."/>
            <person name="Kaltenpoth M."/>
            <person name="Kwan J.C."/>
        </authorList>
    </citation>
    <scope>NUCLEOTIDE SEQUENCE [LARGE SCALE GENOMIC DNA]</scope>
</reference>
<dbReference type="AlphaFoldDB" id="A0A833PCA7"/>
<dbReference type="Pfam" id="PF08922">
    <property type="entry name" value="DUF1905"/>
    <property type="match status" value="1"/>
</dbReference>
<proteinExistence type="predicted"/>
<dbReference type="Proteomes" id="UP000490535">
    <property type="component" value="Unassembled WGS sequence"/>
</dbReference>
<dbReference type="EMBL" id="WNDP01000148">
    <property type="protein sequence ID" value="KAF1019231.1"/>
    <property type="molecule type" value="Genomic_DNA"/>
</dbReference>
<dbReference type="InterPro" id="IPR015018">
    <property type="entry name" value="DUF1905"/>
</dbReference>
<protein>
    <recommendedName>
        <fullName evidence="3">DUF1905 domain-containing protein</fullName>
    </recommendedName>
</protein>
<organism evidence="1 2">
    <name type="scientific">Acinetobacter bereziniae</name>
    <name type="common">Acinetobacter genomosp. 10</name>
    <dbReference type="NCBI Taxonomy" id="106648"/>
    <lineage>
        <taxon>Bacteria</taxon>
        <taxon>Pseudomonadati</taxon>
        <taxon>Pseudomonadota</taxon>
        <taxon>Gammaproteobacteria</taxon>
        <taxon>Moraxellales</taxon>
        <taxon>Moraxellaceae</taxon>
        <taxon>Acinetobacter</taxon>
    </lineage>
</organism>
<sequence length="62" mass="7022">MIDNKIQLSVESTVQRYSGAGGWHYVIVPKQQAMEIKNYLPQRQSWGLVSVTVTVGQSVWKT</sequence>
<accession>A0A833PCA7</accession>
<gene>
    <name evidence="1" type="ORF">GAK29_03978</name>
</gene>
<comment type="caution">
    <text evidence="1">The sequence shown here is derived from an EMBL/GenBank/DDBJ whole genome shotgun (WGS) entry which is preliminary data.</text>
</comment>
<evidence type="ECO:0000313" key="1">
    <source>
        <dbReference type="EMBL" id="KAF1019231.1"/>
    </source>
</evidence>
<evidence type="ECO:0008006" key="3">
    <source>
        <dbReference type="Google" id="ProtNLM"/>
    </source>
</evidence>
<evidence type="ECO:0000313" key="2">
    <source>
        <dbReference type="Proteomes" id="UP000490535"/>
    </source>
</evidence>